<dbReference type="AlphaFoldDB" id="A0AAV2Q9S0"/>
<dbReference type="InterPro" id="IPR029526">
    <property type="entry name" value="PGBD"/>
</dbReference>
<evidence type="ECO:0000313" key="3">
    <source>
        <dbReference type="Proteomes" id="UP001497623"/>
    </source>
</evidence>
<sequence>MEVNEVVENVPIQGNPELYLKMNLRMKWNEVTQTQDSYRPVPVWSGEVPFVSKVHSPIEYYRRFIDEEILQHICNESNRFALQADINNTLCLSPDELEKFIGVSFYMSLVKLPRTRYYWSSDLEIPAVTNYMSMRRWETIKTYLHFANNDNMPDKGTPGYDRIYKIRPFLDLLNSRFNDIPMSEQLSVDEQMIPYSGTRGPRYYVKGKPNPWGFKAWVLADSMGIVYNYDLCIGTTPRQVGHPNIGSIGNTVLKLASLIPDNQNFKLTMDNYFSTLPLFYELLNRGIHCMGTVRLDRVSGIKDIIASDAEIKSLGRSAFIEYEGKLGVKGKKDIRVLRWHDNNFVNLMSTYSSAYPTDTVTHWDRNKETNAAKVTVTCPSTVKVYNCNMGGIDTMDSLLGFYRIFFRSKKWYHRLFFHFVDMALINAWLLYRRDFNSYSESSGKPMRLYEFKANVSLVLRKQCKPIKRPVGCPSNSASNTNLSVPSDRMQHNTKIPQKDVIDDPEGHFVVALDKRGMCAVKGCYSRPIFYCIKCQVYLCLSAKKNCFAKFHGFDLESANIPH</sequence>
<feature type="non-terminal residue" evidence="2">
    <location>
        <position position="562"/>
    </location>
</feature>
<evidence type="ECO:0000259" key="1">
    <source>
        <dbReference type="Pfam" id="PF13843"/>
    </source>
</evidence>
<protein>
    <recommendedName>
        <fullName evidence="1">PiggyBac transposable element-derived protein domain-containing protein</fullName>
    </recommendedName>
</protein>
<dbReference type="EMBL" id="CAXKWB010005028">
    <property type="protein sequence ID" value="CAL4076351.1"/>
    <property type="molecule type" value="Genomic_DNA"/>
</dbReference>
<name>A0AAV2Q9S0_MEGNR</name>
<dbReference type="PANTHER" id="PTHR47272:SF1">
    <property type="entry name" value="PIGGYBAC TRANSPOSABLE ELEMENT-DERIVED PROTEIN 3-LIKE"/>
    <property type="match status" value="1"/>
</dbReference>
<comment type="caution">
    <text evidence="2">The sequence shown here is derived from an EMBL/GenBank/DDBJ whole genome shotgun (WGS) entry which is preliminary data.</text>
</comment>
<dbReference type="PANTHER" id="PTHR47272">
    <property type="entry name" value="DDE_TNP_1_7 DOMAIN-CONTAINING PROTEIN"/>
    <property type="match status" value="1"/>
</dbReference>
<keyword evidence="3" id="KW-1185">Reference proteome</keyword>
<dbReference type="Proteomes" id="UP001497623">
    <property type="component" value="Unassembled WGS sequence"/>
</dbReference>
<gene>
    <name evidence="2" type="ORF">MNOR_LOCUS10122</name>
</gene>
<proteinExistence type="predicted"/>
<reference evidence="2 3" key="1">
    <citation type="submission" date="2024-05" db="EMBL/GenBank/DDBJ databases">
        <authorList>
            <person name="Wallberg A."/>
        </authorList>
    </citation>
    <scope>NUCLEOTIDE SEQUENCE [LARGE SCALE GENOMIC DNA]</scope>
</reference>
<feature type="domain" description="PiggyBac transposable element-derived protein" evidence="1">
    <location>
        <begin position="56"/>
        <end position="428"/>
    </location>
</feature>
<organism evidence="2 3">
    <name type="scientific">Meganyctiphanes norvegica</name>
    <name type="common">Northern krill</name>
    <name type="synonym">Thysanopoda norvegica</name>
    <dbReference type="NCBI Taxonomy" id="48144"/>
    <lineage>
        <taxon>Eukaryota</taxon>
        <taxon>Metazoa</taxon>
        <taxon>Ecdysozoa</taxon>
        <taxon>Arthropoda</taxon>
        <taxon>Crustacea</taxon>
        <taxon>Multicrustacea</taxon>
        <taxon>Malacostraca</taxon>
        <taxon>Eumalacostraca</taxon>
        <taxon>Eucarida</taxon>
        <taxon>Euphausiacea</taxon>
        <taxon>Euphausiidae</taxon>
        <taxon>Meganyctiphanes</taxon>
    </lineage>
</organism>
<dbReference type="Pfam" id="PF13843">
    <property type="entry name" value="DDE_Tnp_1_7"/>
    <property type="match status" value="1"/>
</dbReference>
<evidence type="ECO:0000313" key="2">
    <source>
        <dbReference type="EMBL" id="CAL4076351.1"/>
    </source>
</evidence>
<accession>A0AAV2Q9S0</accession>